<dbReference type="Pfam" id="PF01929">
    <property type="entry name" value="Ribosomal_L14e"/>
    <property type="match status" value="1"/>
</dbReference>
<gene>
    <name evidence="7" type="primary">RPL14_1</name>
    <name evidence="7" type="ORF">CM83_7212</name>
</gene>
<dbReference type="CDD" id="cd23702">
    <property type="entry name" value="eL14"/>
    <property type="match status" value="1"/>
</dbReference>
<comment type="similarity">
    <text evidence="1">Belongs to the eukaryotic ribosomal protein eL14 family.</text>
</comment>
<dbReference type="EMBL" id="GBHO01016225">
    <property type="protein sequence ID" value="JAG27379.1"/>
    <property type="molecule type" value="Transcribed_RNA"/>
</dbReference>
<evidence type="ECO:0000256" key="5">
    <source>
        <dbReference type="ARBA" id="ARBA00035318"/>
    </source>
</evidence>
<dbReference type="InterPro" id="IPR014722">
    <property type="entry name" value="Rib_uL2_dom2"/>
</dbReference>
<feature type="non-terminal residue" evidence="7">
    <location>
        <position position="1"/>
    </location>
</feature>
<name>A0A0A9Y5D2_LYGHE</name>
<feature type="domain" description="Large ribosomal subunit protein eL14" evidence="6">
    <location>
        <begin position="59"/>
        <end position="125"/>
    </location>
</feature>
<dbReference type="InterPro" id="IPR002784">
    <property type="entry name" value="Ribosomal_eL14_dom"/>
</dbReference>
<organism evidence="7">
    <name type="scientific">Lygus hesperus</name>
    <name type="common">Western plant bug</name>
    <dbReference type="NCBI Taxonomy" id="30085"/>
    <lineage>
        <taxon>Eukaryota</taxon>
        <taxon>Metazoa</taxon>
        <taxon>Ecdysozoa</taxon>
        <taxon>Arthropoda</taxon>
        <taxon>Hexapoda</taxon>
        <taxon>Insecta</taxon>
        <taxon>Pterygota</taxon>
        <taxon>Neoptera</taxon>
        <taxon>Paraneoptera</taxon>
        <taxon>Hemiptera</taxon>
        <taxon>Heteroptera</taxon>
        <taxon>Panheteroptera</taxon>
        <taxon>Cimicomorpha</taxon>
        <taxon>Miridae</taxon>
        <taxon>Mirini</taxon>
        <taxon>Lygus</taxon>
    </lineage>
</organism>
<sequence>KSKKAKVLFYTMGKRDYCVEIGRVALINFGPDAGKFVVILDIIDSNRALVDGPTSSVARQSMPLRWLSLTNIKAPVTRGLRSSKLAKVLSESKIADKVSAISWSRKALARQKRLCMNDFDRFKCMQ</sequence>
<proteinExistence type="inferred from homology"/>
<keyword evidence="3" id="KW-0687">Ribonucleoprotein</keyword>
<reference evidence="7" key="2">
    <citation type="submission" date="2014-07" db="EMBL/GenBank/DDBJ databases">
        <authorList>
            <person name="Hull J."/>
        </authorList>
    </citation>
    <scope>NUCLEOTIDE SEQUENCE</scope>
</reference>
<dbReference type="Gene3D" id="2.30.30.30">
    <property type="match status" value="1"/>
</dbReference>
<dbReference type="GO" id="GO:0042273">
    <property type="term" value="P:ribosomal large subunit biogenesis"/>
    <property type="evidence" value="ECO:0007669"/>
    <property type="project" value="TreeGrafter"/>
</dbReference>
<keyword evidence="2 7" id="KW-0689">Ribosomal protein</keyword>
<dbReference type="PANTHER" id="PTHR11127">
    <property type="entry name" value="60S RIBOSOMAL PROTEIN L14"/>
    <property type="match status" value="1"/>
</dbReference>
<evidence type="ECO:0000259" key="6">
    <source>
        <dbReference type="Pfam" id="PF01929"/>
    </source>
</evidence>
<protein>
    <recommendedName>
        <fullName evidence="4">Large ribosomal subunit protein eL14</fullName>
    </recommendedName>
    <alternativeName>
        <fullName evidence="5">60S ribosomal protein L14</fullName>
    </alternativeName>
</protein>
<evidence type="ECO:0000256" key="4">
    <source>
        <dbReference type="ARBA" id="ARBA00035215"/>
    </source>
</evidence>
<dbReference type="AlphaFoldDB" id="A0A0A9Y5D2"/>
<dbReference type="GO" id="GO:0003735">
    <property type="term" value="F:structural constituent of ribosome"/>
    <property type="evidence" value="ECO:0007669"/>
    <property type="project" value="InterPro"/>
</dbReference>
<evidence type="ECO:0000256" key="2">
    <source>
        <dbReference type="ARBA" id="ARBA00022980"/>
    </source>
</evidence>
<dbReference type="GO" id="GO:0022625">
    <property type="term" value="C:cytosolic large ribosomal subunit"/>
    <property type="evidence" value="ECO:0007669"/>
    <property type="project" value="TreeGrafter"/>
</dbReference>
<dbReference type="GO" id="GO:0003723">
    <property type="term" value="F:RNA binding"/>
    <property type="evidence" value="ECO:0007669"/>
    <property type="project" value="InterPro"/>
</dbReference>
<evidence type="ECO:0000313" key="7">
    <source>
        <dbReference type="EMBL" id="JAG27379.1"/>
    </source>
</evidence>
<dbReference type="GO" id="GO:0006412">
    <property type="term" value="P:translation"/>
    <property type="evidence" value="ECO:0007669"/>
    <property type="project" value="InterPro"/>
</dbReference>
<dbReference type="InterPro" id="IPR008991">
    <property type="entry name" value="Translation_prot_SH3-like_sf"/>
</dbReference>
<reference evidence="7" key="1">
    <citation type="journal article" date="2014" name="PLoS ONE">
        <title>Transcriptome-Based Identification of ABC Transporters in the Western Tarnished Plant Bug Lygus hesperus.</title>
        <authorList>
            <person name="Hull J.J."/>
            <person name="Chaney K."/>
            <person name="Geib S.M."/>
            <person name="Fabrick J.A."/>
            <person name="Brent C.S."/>
            <person name="Walsh D."/>
            <person name="Lavine L.C."/>
        </authorList>
    </citation>
    <scope>NUCLEOTIDE SEQUENCE</scope>
</reference>
<dbReference type="PANTHER" id="PTHR11127:SF2">
    <property type="entry name" value="LARGE RIBOSOMAL SUBUNIT PROTEIN EL14"/>
    <property type="match status" value="1"/>
</dbReference>
<accession>A0A0A9Y5D2</accession>
<dbReference type="InterPro" id="IPR039660">
    <property type="entry name" value="Ribosomal_eL14"/>
</dbReference>
<evidence type="ECO:0000256" key="3">
    <source>
        <dbReference type="ARBA" id="ARBA00023274"/>
    </source>
</evidence>
<evidence type="ECO:0000256" key="1">
    <source>
        <dbReference type="ARBA" id="ARBA00006592"/>
    </source>
</evidence>
<dbReference type="SUPFAM" id="SSF50104">
    <property type="entry name" value="Translation proteins SH3-like domain"/>
    <property type="match status" value="1"/>
</dbReference>